<dbReference type="OrthoDB" id="7315605at2"/>
<dbReference type="AlphaFoldDB" id="A0A2S5KHD0"/>
<dbReference type="EMBL" id="PRLP01000163">
    <property type="protein sequence ID" value="PPC74211.1"/>
    <property type="molecule type" value="Genomic_DNA"/>
</dbReference>
<dbReference type="InterPro" id="IPR000873">
    <property type="entry name" value="AMP-dep_synth/lig_dom"/>
</dbReference>
<evidence type="ECO:0000259" key="1">
    <source>
        <dbReference type="Pfam" id="PF00501"/>
    </source>
</evidence>
<dbReference type="InterPro" id="IPR020845">
    <property type="entry name" value="AMP-binding_CS"/>
</dbReference>
<dbReference type="InterPro" id="IPR045851">
    <property type="entry name" value="AMP-bd_C_sf"/>
</dbReference>
<protein>
    <submittedName>
        <fullName evidence="3">Long-chain fatty acid--CoA ligase</fullName>
    </submittedName>
</protein>
<gene>
    <name evidence="3" type="ORF">C4K68_26985</name>
</gene>
<dbReference type="Gene3D" id="3.40.50.12780">
    <property type="entry name" value="N-terminal domain of ligase-like"/>
    <property type="match status" value="1"/>
</dbReference>
<dbReference type="SUPFAM" id="SSF56801">
    <property type="entry name" value="Acetyl-CoA synthetase-like"/>
    <property type="match status" value="1"/>
</dbReference>
<dbReference type="GO" id="GO:0016878">
    <property type="term" value="F:acid-thiol ligase activity"/>
    <property type="evidence" value="ECO:0007669"/>
    <property type="project" value="UniProtKB-ARBA"/>
</dbReference>
<dbReference type="Pfam" id="PF13193">
    <property type="entry name" value="AMP-binding_C"/>
    <property type="match status" value="1"/>
</dbReference>
<dbReference type="PROSITE" id="PS00455">
    <property type="entry name" value="AMP_BINDING"/>
    <property type="match status" value="1"/>
</dbReference>
<dbReference type="InterPro" id="IPR042099">
    <property type="entry name" value="ANL_N_sf"/>
</dbReference>
<dbReference type="Pfam" id="PF00501">
    <property type="entry name" value="AMP-binding"/>
    <property type="match status" value="1"/>
</dbReference>
<dbReference type="PANTHER" id="PTHR43767:SF1">
    <property type="entry name" value="NONRIBOSOMAL PEPTIDE SYNTHASE PES1 (EUROFUNG)-RELATED"/>
    <property type="match status" value="1"/>
</dbReference>
<evidence type="ECO:0000259" key="2">
    <source>
        <dbReference type="Pfam" id="PF13193"/>
    </source>
</evidence>
<evidence type="ECO:0000313" key="4">
    <source>
        <dbReference type="Proteomes" id="UP000238196"/>
    </source>
</evidence>
<dbReference type="Gene3D" id="3.30.300.30">
    <property type="match status" value="1"/>
</dbReference>
<dbReference type="InterPro" id="IPR025110">
    <property type="entry name" value="AMP-bd_C"/>
</dbReference>
<feature type="domain" description="AMP-binding enzyme C-terminal" evidence="2">
    <location>
        <begin position="440"/>
        <end position="512"/>
    </location>
</feature>
<feature type="domain" description="AMP-dependent synthetase/ligase" evidence="1">
    <location>
        <begin position="34"/>
        <end position="390"/>
    </location>
</feature>
<dbReference type="InterPro" id="IPR050237">
    <property type="entry name" value="ATP-dep_AMP-bd_enzyme"/>
</dbReference>
<proteinExistence type="predicted"/>
<reference evidence="3 4" key="1">
    <citation type="submission" date="2018-02" db="EMBL/GenBank/DDBJ databases">
        <title>novel marine gammaproteobacteria from coastal saline agro ecosystem.</title>
        <authorList>
            <person name="Krishnan R."/>
            <person name="Ramesh Kumar N."/>
        </authorList>
    </citation>
    <scope>NUCLEOTIDE SEQUENCE [LARGE SCALE GENOMIC DNA]</scope>
    <source>
        <strain evidence="3 4">228</strain>
    </source>
</reference>
<dbReference type="Proteomes" id="UP000238196">
    <property type="component" value="Unassembled WGS sequence"/>
</dbReference>
<name>A0A2S5KHD0_9PROT</name>
<dbReference type="PANTHER" id="PTHR43767">
    <property type="entry name" value="LONG-CHAIN-FATTY-ACID--COA LIGASE"/>
    <property type="match status" value="1"/>
</dbReference>
<comment type="caution">
    <text evidence="3">The sequence shown here is derived from an EMBL/GenBank/DDBJ whole genome shotgun (WGS) entry which is preliminary data.</text>
</comment>
<evidence type="ECO:0000313" key="3">
    <source>
        <dbReference type="EMBL" id="PPC74211.1"/>
    </source>
</evidence>
<accession>A0A2S5KHD0</accession>
<sequence length="543" mass="60679">MSDLAQRVAEAHLQTCTFENEYITVTVPQIIASAASEHGMKTAIEFFDRDERLSYTELELGSNRVANALRTAGVGKGDRVAVMLPNRPEFPLIWVACAKLGAIFVPLNMRYTPREIRFVLADTQARFAIVDQTCWPTFSEIQPLPETLAPQGVILVGEEETEGLRNLAQLLEDATNTPVETDLTADDIMTIQYTSGTTGFPKGCILTHDYWGIVSAVQASRLLRKYQRHLCWAPLSYADGMIHFLSACRDGATVYMPARLSSTRFMDWLKSYRIEWTSMPELIARQPASPVDNEICLEQFQFGGGTWQPSSIENFAARVAARGNGFYGLTETAYATLPPNSTNEMTLLGASGLCAPFREIRLTDESGEPVPTGEVGELWVRGRGMFKGYWNRTEANAELFAGDWFKTGDLLRMDAHGFIYFSGRKKDMIRRSNENISAREVEAVICELPEVAAVAAVPVKDVERGEEVKIWIELKEGKTAPPIELILEHARTRLAAFKVPRYITFAPSLPRVVSNPNKVNKIELMDMQNPLADTYDAAEDVWR</sequence>
<organism evidence="3 4">
    <name type="scientific">Proteobacteria bacterium 228</name>
    <dbReference type="NCBI Taxonomy" id="2083153"/>
    <lineage>
        <taxon>Bacteria</taxon>
        <taxon>Pseudomonadati</taxon>
        <taxon>Pseudomonadota</taxon>
    </lineage>
</organism>
<keyword evidence="3" id="KW-0436">Ligase</keyword>